<protein>
    <submittedName>
        <fullName evidence="2">GIY-YIG nuclease family protein</fullName>
    </submittedName>
</protein>
<sequence>MEELTLDTILHIDELKKKYGTKRVLARFNTDFEYNNTELSFKDMYLSDNPLLNDWMNSTYSEKGKRRQQVNDIVLHFIQIDQDKWLFVDAMQVFVEEGHNISDQDCPDVTWSTDNKPVQEVKGLFNRLIVNKPKTRNWIYKDEKAKNVIVDTILDYSYKESQKKFPGYNQITLKYNELKNVISSNEWKLALSAVYGVYVITDTKTGTLYVGSATGDEGVYGRWDTYLTAGYDKNELDENGKYPNKELQKIVAEDGLPYIRENFRYSLIEIFPKTEIGHRDALERESHWKNVLDTRAHGYNAN</sequence>
<reference evidence="3" key="1">
    <citation type="submission" date="2019-03" db="EMBL/GenBank/DDBJ databases">
        <title>Weissella sp. 26KH-42 Genome sequencing.</title>
        <authorList>
            <person name="Heo J."/>
            <person name="Kim S.-J."/>
            <person name="Kim J.-S."/>
            <person name="Hong S.-B."/>
            <person name="Kwon S.-W."/>
        </authorList>
    </citation>
    <scope>NUCLEOTIDE SEQUENCE [LARGE SCALE GENOMIC DNA]</scope>
    <source>
        <strain evidence="3">26KH-42</strain>
    </source>
</reference>
<evidence type="ECO:0000259" key="1">
    <source>
        <dbReference type="PROSITE" id="PS50164"/>
    </source>
</evidence>
<proteinExistence type="predicted"/>
<dbReference type="Proteomes" id="UP000292886">
    <property type="component" value="Chromosome"/>
</dbReference>
<evidence type="ECO:0000313" key="2">
    <source>
        <dbReference type="EMBL" id="QBO36239.1"/>
    </source>
</evidence>
<keyword evidence="3" id="KW-1185">Reference proteome</keyword>
<feature type="domain" description="GIY-YIG" evidence="1">
    <location>
        <begin position="193"/>
        <end position="301"/>
    </location>
</feature>
<dbReference type="KEGG" id="wei:EQG49_07085"/>
<dbReference type="EMBL" id="CP037940">
    <property type="protein sequence ID" value="QBO36239.1"/>
    <property type="molecule type" value="Genomic_DNA"/>
</dbReference>
<dbReference type="CDD" id="cd10446">
    <property type="entry name" value="GIY-YIG_unchar_1"/>
    <property type="match status" value="1"/>
</dbReference>
<dbReference type="PROSITE" id="PS50164">
    <property type="entry name" value="GIY_YIG"/>
    <property type="match status" value="1"/>
</dbReference>
<accession>A0A4P6YTY7</accession>
<name>A0A4P6YTY7_9LACO</name>
<evidence type="ECO:0000313" key="3">
    <source>
        <dbReference type="Proteomes" id="UP000292886"/>
    </source>
</evidence>
<dbReference type="RefSeq" id="WP_133363317.1">
    <property type="nucleotide sequence ID" value="NZ_CP037940.1"/>
</dbReference>
<dbReference type="Gene3D" id="3.40.1440.10">
    <property type="entry name" value="GIY-YIG endonuclease"/>
    <property type="match status" value="1"/>
</dbReference>
<dbReference type="AlphaFoldDB" id="A0A4P6YTY7"/>
<dbReference type="SUPFAM" id="SSF82771">
    <property type="entry name" value="GIY-YIG endonuclease"/>
    <property type="match status" value="1"/>
</dbReference>
<organism evidence="2 3">
    <name type="scientific">Periweissella cryptocerci</name>
    <dbReference type="NCBI Taxonomy" id="2506420"/>
    <lineage>
        <taxon>Bacteria</taxon>
        <taxon>Bacillati</taxon>
        <taxon>Bacillota</taxon>
        <taxon>Bacilli</taxon>
        <taxon>Lactobacillales</taxon>
        <taxon>Lactobacillaceae</taxon>
        <taxon>Periweissella</taxon>
    </lineage>
</organism>
<gene>
    <name evidence="2" type="ORF">EQG49_07085</name>
</gene>
<dbReference type="Pfam" id="PF01541">
    <property type="entry name" value="GIY-YIG"/>
    <property type="match status" value="1"/>
</dbReference>
<dbReference type="OrthoDB" id="89044at2"/>
<dbReference type="InterPro" id="IPR035901">
    <property type="entry name" value="GIY-YIG_endonuc_sf"/>
</dbReference>
<dbReference type="InterPro" id="IPR000305">
    <property type="entry name" value="GIY-YIG_endonuc"/>
</dbReference>